<keyword evidence="5" id="KW-0464">Manganese</keyword>
<dbReference type="CDD" id="cd11592">
    <property type="entry name" value="Agmatinase_PAH"/>
    <property type="match status" value="1"/>
</dbReference>
<dbReference type="PANTHER" id="PTHR11358">
    <property type="entry name" value="ARGINASE/AGMATINASE"/>
    <property type="match status" value="1"/>
</dbReference>
<dbReference type="NCBIfam" id="TIGR01230">
    <property type="entry name" value="agmatinase"/>
    <property type="match status" value="1"/>
</dbReference>
<evidence type="ECO:0000256" key="3">
    <source>
        <dbReference type="ARBA" id="ARBA00022723"/>
    </source>
</evidence>
<organism evidence="7 8">
    <name type="scientific">Strongylocentrotus purpuratus</name>
    <name type="common">Purple sea urchin</name>
    <dbReference type="NCBI Taxonomy" id="7668"/>
    <lineage>
        <taxon>Eukaryota</taxon>
        <taxon>Metazoa</taxon>
        <taxon>Echinodermata</taxon>
        <taxon>Eleutherozoa</taxon>
        <taxon>Echinozoa</taxon>
        <taxon>Echinoidea</taxon>
        <taxon>Euechinoidea</taxon>
        <taxon>Echinacea</taxon>
        <taxon>Camarodonta</taxon>
        <taxon>Echinidea</taxon>
        <taxon>Strongylocentrotidae</taxon>
        <taxon>Strongylocentrotus</taxon>
    </lineage>
</organism>
<reference evidence="7" key="2">
    <citation type="submission" date="2021-01" db="UniProtKB">
        <authorList>
            <consortium name="EnsemblMetazoa"/>
        </authorList>
    </citation>
    <scope>IDENTIFICATION</scope>
</reference>
<dbReference type="SUPFAM" id="SSF52768">
    <property type="entry name" value="Arginase/deacetylase"/>
    <property type="match status" value="1"/>
</dbReference>
<sequence>MSSICFRSASVKVEMFGVFILRESLKRSSFVRQAHPAVRGTTRRSFACSSSSRRQLNEPLSGAKFPRVGGISTMMRLPHQTDTIGLDACYVGVPLDIGTSYRSGTRLGPRQIRYESFVLGPCNYTGAAPFESLQVADIGDVTLNLYDLKKSVEMIREQYATIVANGCKPLTLGGDHTLTYPILQAIKEKYGPVGLVHIDAHDDVADTMLGEKVTHGTPFRRAAEEGCLDPKRVIQIGLRGSNYSPPNDLYEYQKEMGFQVVPAHRCWHKSMEPLMEKVRNMMGDGPVYLSFDIDSIDPGLAPGTGTPEIAGLTTVQALEIVRGCKGLNLVGADLVEVSPPYDPMGTTALIGANLLFEMLCVLPGVKYYEMEDFI</sequence>
<dbReference type="GO" id="GO:0047971">
    <property type="term" value="F:guanidinobutyrase activity"/>
    <property type="evidence" value="ECO:0007669"/>
    <property type="project" value="UniProtKB-ARBA"/>
</dbReference>
<dbReference type="GO" id="GO:0008783">
    <property type="term" value="F:agmatinase activity"/>
    <property type="evidence" value="ECO:0000318"/>
    <property type="project" value="GO_Central"/>
</dbReference>
<dbReference type="GO" id="GO:0046872">
    <property type="term" value="F:metal ion binding"/>
    <property type="evidence" value="ECO:0007669"/>
    <property type="project" value="UniProtKB-KW"/>
</dbReference>
<evidence type="ECO:0000256" key="6">
    <source>
        <dbReference type="RuleBase" id="RU003684"/>
    </source>
</evidence>
<reference evidence="8" key="1">
    <citation type="submission" date="2015-02" db="EMBL/GenBank/DDBJ databases">
        <title>Genome sequencing for Strongylocentrotus purpuratus.</title>
        <authorList>
            <person name="Murali S."/>
            <person name="Liu Y."/>
            <person name="Vee V."/>
            <person name="English A."/>
            <person name="Wang M."/>
            <person name="Skinner E."/>
            <person name="Han Y."/>
            <person name="Muzny D.M."/>
            <person name="Worley K.C."/>
            <person name="Gibbs R.A."/>
        </authorList>
    </citation>
    <scope>NUCLEOTIDE SEQUENCE</scope>
</reference>
<dbReference type="Pfam" id="PF00491">
    <property type="entry name" value="Arginase"/>
    <property type="match status" value="1"/>
</dbReference>
<comment type="cofactor">
    <cofactor evidence="1">
        <name>Mn(2+)</name>
        <dbReference type="ChEBI" id="CHEBI:29035"/>
    </cofactor>
</comment>
<evidence type="ECO:0000256" key="4">
    <source>
        <dbReference type="ARBA" id="ARBA00022801"/>
    </source>
</evidence>
<dbReference type="PROSITE" id="PS01053">
    <property type="entry name" value="ARGINASE_1"/>
    <property type="match status" value="1"/>
</dbReference>
<keyword evidence="8" id="KW-1185">Reference proteome</keyword>
<dbReference type="Gene3D" id="3.40.800.10">
    <property type="entry name" value="Ureohydrolase domain"/>
    <property type="match status" value="1"/>
</dbReference>
<dbReference type="OrthoDB" id="9992747at2759"/>
<evidence type="ECO:0000256" key="1">
    <source>
        <dbReference type="ARBA" id="ARBA00001936"/>
    </source>
</evidence>
<proteinExistence type="inferred from homology"/>
<dbReference type="InterPro" id="IPR023696">
    <property type="entry name" value="Ureohydrolase_dom_sf"/>
</dbReference>
<dbReference type="RefSeq" id="XP_030837596.1">
    <property type="nucleotide sequence ID" value="XM_030981736.1"/>
</dbReference>
<accession>A0A7M7NJV4</accession>
<dbReference type="InterPro" id="IPR020855">
    <property type="entry name" value="Ureohydrolase_Mn_BS"/>
</dbReference>
<evidence type="ECO:0000313" key="7">
    <source>
        <dbReference type="EnsemblMetazoa" id="XP_030837596"/>
    </source>
</evidence>
<comment type="similarity">
    <text evidence="2">Belongs to the arginase family. Agmatinase subfamily.</text>
</comment>
<dbReference type="PANTHER" id="PTHR11358:SF26">
    <property type="entry name" value="GUANIDINO ACID HYDROLASE, MITOCHONDRIAL"/>
    <property type="match status" value="1"/>
</dbReference>
<dbReference type="PROSITE" id="PS51409">
    <property type="entry name" value="ARGINASE_2"/>
    <property type="match status" value="1"/>
</dbReference>
<keyword evidence="3" id="KW-0479">Metal-binding</keyword>
<dbReference type="PRINTS" id="PR00116">
    <property type="entry name" value="ARGINASE"/>
</dbReference>
<dbReference type="InterPro" id="IPR005925">
    <property type="entry name" value="Agmatinase-rel"/>
</dbReference>
<evidence type="ECO:0008006" key="9">
    <source>
        <dbReference type="Google" id="ProtNLM"/>
    </source>
</evidence>
<dbReference type="InParanoid" id="A0A7M7NJV4"/>
<evidence type="ECO:0000313" key="8">
    <source>
        <dbReference type="Proteomes" id="UP000007110"/>
    </source>
</evidence>
<dbReference type="GeneID" id="115922593"/>
<evidence type="ECO:0000256" key="2">
    <source>
        <dbReference type="ARBA" id="ARBA00009227"/>
    </source>
</evidence>
<evidence type="ECO:0000256" key="5">
    <source>
        <dbReference type="ARBA" id="ARBA00023211"/>
    </source>
</evidence>
<protein>
    <recommendedName>
        <fullName evidence="9">Agmatinase, mitochondrial</fullName>
    </recommendedName>
</protein>
<dbReference type="GO" id="GO:0033389">
    <property type="term" value="P:putrescine biosynthetic process from arginine, via agmatine"/>
    <property type="evidence" value="ECO:0000318"/>
    <property type="project" value="GO_Central"/>
</dbReference>
<name>A0A7M7NJV4_STRPU</name>
<keyword evidence="4 6" id="KW-0378">Hydrolase</keyword>
<dbReference type="KEGG" id="spu:115922593"/>
<dbReference type="FunFam" id="3.40.800.10:FF:000002">
    <property type="entry name" value="Agmatinase"/>
    <property type="match status" value="1"/>
</dbReference>
<dbReference type="OMA" id="CIDAGFV"/>
<dbReference type="Proteomes" id="UP000007110">
    <property type="component" value="Unassembled WGS sequence"/>
</dbReference>
<dbReference type="EnsemblMetazoa" id="XM_030981736">
    <property type="protein sequence ID" value="XP_030837596"/>
    <property type="gene ID" value="LOC115922593"/>
</dbReference>
<dbReference type="AlphaFoldDB" id="A0A7M7NJV4"/>
<dbReference type="InterPro" id="IPR006035">
    <property type="entry name" value="Ureohydrolase"/>
</dbReference>